<evidence type="ECO:0000256" key="6">
    <source>
        <dbReference type="RuleBase" id="RU000320"/>
    </source>
</evidence>
<organism evidence="10 11">
    <name type="scientific">Thermoanaerobacter thermohydrosulfuricus</name>
    <name type="common">Clostridium thermohydrosulfuricum</name>
    <dbReference type="NCBI Taxonomy" id="1516"/>
    <lineage>
        <taxon>Bacteria</taxon>
        <taxon>Bacillati</taxon>
        <taxon>Bacillota</taxon>
        <taxon>Clostridia</taxon>
        <taxon>Thermoanaerobacterales</taxon>
        <taxon>Thermoanaerobacteraceae</taxon>
        <taxon>Thermoanaerobacter</taxon>
    </lineage>
</organism>
<dbReference type="PANTHER" id="PTHR43373:SF1">
    <property type="entry name" value="NA(+)_H(+) ANTIPORTER SUBUNIT A"/>
    <property type="match status" value="1"/>
</dbReference>
<dbReference type="Pfam" id="PF00662">
    <property type="entry name" value="Proton_antipo_N"/>
    <property type="match status" value="1"/>
</dbReference>
<feature type="transmembrane region" description="Helical" evidence="7">
    <location>
        <begin position="93"/>
        <end position="112"/>
    </location>
</feature>
<dbReference type="Proteomes" id="UP000183404">
    <property type="component" value="Unassembled WGS sequence"/>
</dbReference>
<accession>A0A1G7QMM0</accession>
<dbReference type="AlphaFoldDB" id="A0A1G7QMM0"/>
<feature type="transmembrane region" description="Helical" evidence="7">
    <location>
        <begin position="493"/>
        <end position="518"/>
    </location>
</feature>
<feature type="transmembrane region" description="Helical" evidence="7">
    <location>
        <begin position="417"/>
        <end position="439"/>
    </location>
</feature>
<dbReference type="Pfam" id="PF00361">
    <property type="entry name" value="Proton_antipo_M"/>
    <property type="match status" value="1"/>
</dbReference>
<evidence type="ECO:0000256" key="2">
    <source>
        <dbReference type="ARBA" id="ARBA00008483"/>
    </source>
</evidence>
<evidence type="ECO:0000313" key="10">
    <source>
        <dbReference type="EMBL" id="SDF99725.1"/>
    </source>
</evidence>
<keyword evidence="3 6" id="KW-0812">Transmembrane</keyword>
<feature type="domain" description="NADH-Ubiquinone oxidoreductase (complex I) chain 5 N-terminal" evidence="9">
    <location>
        <begin position="120"/>
        <end position="152"/>
    </location>
</feature>
<evidence type="ECO:0000259" key="8">
    <source>
        <dbReference type="Pfam" id="PF00361"/>
    </source>
</evidence>
<sequence length="628" mass="69577">MQSNLLLLSIIFPIIAGIIVLFLRQSSIRKAFIAASLGVIVLLSLIMLATLKVPDIFNSPAYYNGMDVAIKIGDFALLLYVLYISFKIKEWRATFFAVLQLVPLIYFEFFMLKEHEVAMFLVDELSIIMNLIISIVGSLIALYAFGYMDHHEEEKHVSPTRQPRFFAIILIFLGAMNGVVFSNNLMWMYFFWEVTTLSSFMLISHDQTEEAIRNAARALWINMMGGFALLLGIIFIYTNYNTISLVDVLSIKDTAYILLPMFFIAFAAFTNSAQLPFQSWLLGAMVAPTPVSALLDSSTMVKAGIYVLLRFSPLFRSTLLSDFIAIYGAFTFLATAFLAISQSNAKRILAYSTVSNLGLMIASIGINTSSAIAAAILLLIFHAVSKALLFLCVGTIEQHIGSRDIEDMKGLVNRMPVTAAITFIGILTLMAAPFGMLVSKWLIIEVAANQIWISVILAIGSALTVLYYTRWIGNLLSGTYFSKRSEEHMNTTIGISIYSLTAIAIVLSFAISTLYNMLVMPQILNMKMDVALKAVKGYLYTSNGGFTIYPIFITIGIAIVLSLISIRKSTRVAVKTTPYTAGLTYVEEDGYDVKNYYLTTFATEGILTKYFNYISVALIAVILGGAIL</sequence>
<comment type="similarity">
    <text evidence="2">Belongs to the CPA3 antiporters (TC 2.A.63) subunit A family.</text>
</comment>
<dbReference type="InterPro" id="IPR050616">
    <property type="entry name" value="CPA3_Na-H_Antiporter_A"/>
</dbReference>
<dbReference type="PRINTS" id="PR01434">
    <property type="entry name" value="NADHDHGNASE5"/>
</dbReference>
<dbReference type="GO" id="GO:0016020">
    <property type="term" value="C:membrane"/>
    <property type="evidence" value="ECO:0007669"/>
    <property type="project" value="UniProtKB-SubCell"/>
</dbReference>
<feature type="transmembrane region" description="Helical" evidence="7">
    <location>
        <begin position="6"/>
        <end position="24"/>
    </location>
</feature>
<protein>
    <submittedName>
        <fullName evidence="10">Ech hydrogenase subunit A</fullName>
    </submittedName>
</protein>
<dbReference type="InterPro" id="IPR001516">
    <property type="entry name" value="Proton_antipo_N"/>
</dbReference>
<feature type="transmembrane region" description="Helical" evidence="7">
    <location>
        <begin position="610"/>
        <end position="627"/>
    </location>
</feature>
<evidence type="ECO:0000256" key="1">
    <source>
        <dbReference type="ARBA" id="ARBA00004127"/>
    </source>
</evidence>
<keyword evidence="5 7" id="KW-0472">Membrane</keyword>
<reference evidence="10 11" key="1">
    <citation type="submission" date="2016-10" db="EMBL/GenBank/DDBJ databases">
        <authorList>
            <person name="de Groot N.N."/>
        </authorList>
    </citation>
    <scope>NUCLEOTIDE SEQUENCE [LARGE SCALE GENOMIC DNA]</scope>
    <source>
        <strain evidence="10 11">DSM 569</strain>
    </source>
</reference>
<evidence type="ECO:0000256" key="7">
    <source>
        <dbReference type="SAM" id="Phobius"/>
    </source>
</evidence>
<feature type="transmembrane region" description="Helical" evidence="7">
    <location>
        <begin position="68"/>
        <end position="86"/>
    </location>
</feature>
<feature type="transmembrane region" description="Helical" evidence="7">
    <location>
        <begin position="127"/>
        <end position="145"/>
    </location>
</feature>
<evidence type="ECO:0000256" key="5">
    <source>
        <dbReference type="ARBA" id="ARBA00023136"/>
    </source>
</evidence>
<feature type="transmembrane region" description="Helical" evidence="7">
    <location>
        <begin position="323"/>
        <end position="341"/>
    </location>
</feature>
<name>A0A1G7QMM0_THETY</name>
<feature type="transmembrane region" description="Helical" evidence="7">
    <location>
        <begin position="451"/>
        <end position="472"/>
    </location>
</feature>
<evidence type="ECO:0000256" key="4">
    <source>
        <dbReference type="ARBA" id="ARBA00022989"/>
    </source>
</evidence>
<dbReference type="InterPro" id="IPR001750">
    <property type="entry name" value="ND/Mrp_TM"/>
</dbReference>
<keyword evidence="4 7" id="KW-1133">Transmembrane helix</keyword>
<feature type="domain" description="NADH:quinone oxidoreductase/Mrp antiporter transmembrane" evidence="8">
    <location>
        <begin position="182"/>
        <end position="463"/>
    </location>
</feature>
<dbReference type="RefSeq" id="WP_074592615.1">
    <property type="nucleotide sequence ID" value="NZ_FNBS01000036.1"/>
</dbReference>
<feature type="transmembrane region" description="Helical" evidence="7">
    <location>
        <begin position="372"/>
        <end position="396"/>
    </location>
</feature>
<dbReference type="EMBL" id="FNBS01000036">
    <property type="protein sequence ID" value="SDF99725.1"/>
    <property type="molecule type" value="Genomic_DNA"/>
</dbReference>
<dbReference type="PANTHER" id="PTHR43373">
    <property type="entry name" value="NA(+)/H(+) ANTIPORTER SUBUNIT"/>
    <property type="match status" value="1"/>
</dbReference>
<feature type="transmembrane region" description="Helical" evidence="7">
    <location>
        <begin position="257"/>
        <end position="277"/>
    </location>
</feature>
<feature type="transmembrane region" description="Helical" evidence="7">
    <location>
        <begin position="165"/>
        <end position="181"/>
    </location>
</feature>
<feature type="transmembrane region" description="Helical" evidence="7">
    <location>
        <begin position="546"/>
        <end position="566"/>
    </location>
</feature>
<dbReference type="GO" id="GO:0012505">
    <property type="term" value="C:endomembrane system"/>
    <property type="evidence" value="ECO:0007669"/>
    <property type="project" value="UniProtKB-SubCell"/>
</dbReference>
<gene>
    <name evidence="10" type="ORF">SAMN04244560_01608</name>
</gene>
<evidence type="ECO:0000259" key="9">
    <source>
        <dbReference type="Pfam" id="PF00662"/>
    </source>
</evidence>
<feature type="transmembrane region" description="Helical" evidence="7">
    <location>
        <begin position="348"/>
        <end position="366"/>
    </location>
</feature>
<evidence type="ECO:0000313" key="11">
    <source>
        <dbReference type="Proteomes" id="UP000183404"/>
    </source>
</evidence>
<comment type="subcellular location">
    <subcellularLocation>
        <location evidence="1">Endomembrane system</location>
        <topology evidence="1">Multi-pass membrane protein</topology>
    </subcellularLocation>
    <subcellularLocation>
        <location evidence="6">Membrane</location>
        <topology evidence="6">Multi-pass membrane protein</topology>
    </subcellularLocation>
</comment>
<evidence type="ECO:0000256" key="3">
    <source>
        <dbReference type="ARBA" id="ARBA00022692"/>
    </source>
</evidence>
<feature type="transmembrane region" description="Helical" evidence="7">
    <location>
        <begin position="31"/>
        <end position="48"/>
    </location>
</feature>
<proteinExistence type="inferred from homology"/>
<feature type="transmembrane region" description="Helical" evidence="7">
    <location>
        <begin position="215"/>
        <end position="237"/>
    </location>
</feature>